<sequence>MNVDKQDILQLLDGLSEDDMRIIYTFIEEYQIAELQQRAQRFSTKRESHPL</sequence>
<evidence type="ECO:0000313" key="2">
    <source>
        <dbReference type="Proteomes" id="UP000752012"/>
    </source>
</evidence>
<dbReference type="RefSeq" id="WP_168008531.1">
    <property type="nucleotide sequence ID" value="NZ_JAATHJ010000029.1"/>
</dbReference>
<comment type="caution">
    <text evidence="1">The sequence shown here is derived from an EMBL/GenBank/DDBJ whole genome shotgun (WGS) entry which is preliminary data.</text>
</comment>
<keyword evidence="2" id="KW-1185">Reference proteome</keyword>
<dbReference type="AlphaFoldDB" id="A0A969PSJ9"/>
<gene>
    <name evidence="1" type="ORF">HCN83_14345</name>
</gene>
<evidence type="ECO:0000313" key="1">
    <source>
        <dbReference type="EMBL" id="NJP38745.1"/>
    </source>
</evidence>
<reference evidence="1 2" key="1">
    <citation type="submission" date="2020-03" db="EMBL/GenBank/DDBJ databases">
        <title>Assessment of the enzymatic potential of alkaline-tolerant lipase obtained from Bacillus luteus H11 (technogenic soil) for the bioremediation of saline soils contaminated with petroleum substances.</title>
        <authorList>
            <person name="Kalwasinska A."/>
        </authorList>
    </citation>
    <scope>NUCLEOTIDE SEQUENCE [LARGE SCALE GENOMIC DNA]</scope>
    <source>
        <strain evidence="1 2">H11</strain>
    </source>
</reference>
<dbReference type="Proteomes" id="UP000752012">
    <property type="component" value="Unassembled WGS sequence"/>
</dbReference>
<name>A0A969PSJ9_9BACI</name>
<proteinExistence type="predicted"/>
<accession>A0A969PSJ9</accession>
<protein>
    <submittedName>
        <fullName evidence="1">Uncharacterized protein</fullName>
    </submittedName>
</protein>
<dbReference type="EMBL" id="JAATHJ010000029">
    <property type="protein sequence ID" value="NJP38745.1"/>
    <property type="molecule type" value="Genomic_DNA"/>
</dbReference>
<organism evidence="1 2">
    <name type="scientific">Alkalicoccus luteus</name>
    <dbReference type="NCBI Taxonomy" id="1237094"/>
    <lineage>
        <taxon>Bacteria</taxon>
        <taxon>Bacillati</taxon>
        <taxon>Bacillota</taxon>
        <taxon>Bacilli</taxon>
        <taxon>Bacillales</taxon>
        <taxon>Bacillaceae</taxon>
        <taxon>Alkalicoccus</taxon>
    </lineage>
</organism>